<accession>A0A0F8YU47</accession>
<evidence type="ECO:0000313" key="1">
    <source>
        <dbReference type="EMBL" id="KKK84968.1"/>
    </source>
</evidence>
<comment type="caution">
    <text evidence="1">The sequence shown here is derived from an EMBL/GenBank/DDBJ whole genome shotgun (WGS) entry which is preliminary data.</text>
</comment>
<name>A0A0F8YU47_9ZZZZ</name>
<dbReference type="EMBL" id="LAZR01051523">
    <property type="protein sequence ID" value="KKK84968.1"/>
    <property type="molecule type" value="Genomic_DNA"/>
</dbReference>
<reference evidence="1" key="1">
    <citation type="journal article" date="2015" name="Nature">
        <title>Complex archaea that bridge the gap between prokaryotes and eukaryotes.</title>
        <authorList>
            <person name="Spang A."/>
            <person name="Saw J.H."/>
            <person name="Jorgensen S.L."/>
            <person name="Zaremba-Niedzwiedzka K."/>
            <person name="Martijn J."/>
            <person name="Lind A.E."/>
            <person name="van Eijk R."/>
            <person name="Schleper C."/>
            <person name="Guy L."/>
            <person name="Ettema T.J."/>
        </authorList>
    </citation>
    <scope>NUCLEOTIDE SEQUENCE</scope>
</reference>
<proteinExistence type="predicted"/>
<feature type="non-terminal residue" evidence="1">
    <location>
        <position position="1"/>
    </location>
</feature>
<organism evidence="1">
    <name type="scientific">marine sediment metagenome</name>
    <dbReference type="NCBI Taxonomy" id="412755"/>
    <lineage>
        <taxon>unclassified sequences</taxon>
        <taxon>metagenomes</taxon>
        <taxon>ecological metagenomes</taxon>
    </lineage>
</organism>
<sequence length="58" mass="6318">ETVSEWLRVGAVLNPASVLAIENAIHAAVRMVEDPYGGPLQRENLERVKRAVGVLHGE</sequence>
<dbReference type="AlphaFoldDB" id="A0A0F8YU47"/>
<protein>
    <submittedName>
        <fullName evidence="1">Uncharacterized protein</fullName>
    </submittedName>
</protein>
<gene>
    <name evidence="1" type="ORF">LCGC14_2778050</name>
</gene>